<dbReference type="InterPro" id="IPR000668">
    <property type="entry name" value="Peptidase_C1A_C"/>
</dbReference>
<dbReference type="InterPro" id="IPR013128">
    <property type="entry name" value="Peptidase_C1A"/>
</dbReference>
<feature type="non-terminal residue" evidence="3">
    <location>
        <position position="155"/>
    </location>
</feature>
<dbReference type="STRING" id="4615.A0A199VVR0"/>
<sequence length="155" mass="17961">TCWAFATSAPIEGLVKIKTGHLIDLSLQYIIDSLSKGYYDGSKDDGWKIVKGRGVVAKRTYPYKKDYCMLRHLVHLVKSIYFNYIAINIRRFEDVPYGDEHAFLKTVAHQPIVCGIQVNHFFSCYNGGIIKRRQMRKKIIKLNHSMVIVGYEERM</sequence>
<reference evidence="3 4" key="1">
    <citation type="journal article" date="2016" name="DNA Res.">
        <title>The draft genome of MD-2 pineapple using hybrid error correction of long reads.</title>
        <authorList>
            <person name="Redwan R.M."/>
            <person name="Saidin A."/>
            <person name="Kumar S.V."/>
        </authorList>
    </citation>
    <scope>NUCLEOTIDE SEQUENCE [LARGE SCALE GENOMIC DNA]</scope>
    <source>
        <strain evidence="4">cv. MD2</strain>
        <tissue evidence="3">Leaf</tissue>
    </source>
</reference>
<evidence type="ECO:0000313" key="3">
    <source>
        <dbReference type="EMBL" id="OAY81021.1"/>
    </source>
</evidence>
<dbReference type="EMBL" id="LSRQ01000762">
    <property type="protein sequence ID" value="OAY81021.1"/>
    <property type="molecule type" value="Genomic_DNA"/>
</dbReference>
<keyword evidence="3" id="KW-0645">Protease</keyword>
<dbReference type="SMART" id="SM00645">
    <property type="entry name" value="Pept_C1"/>
    <property type="match status" value="1"/>
</dbReference>
<dbReference type="Gene3D" id="3.90.70.10">
    <property type="entry name" value="Cysteine proteinases"/>
    <property type="match status" value="1"/>
</dbReference>
<accession>A0A199VVR0</accession>
<organism evidence="3 4">
    <name type="scientific">Ananas comosus</name>
    <name type="common">Pineapple</name>
    <name type="synonym">Ananas ananas</name>
    <dbReference type="NCBI Taxonomy" id="4615"/>
    <lineage>
        <taxon>Eukaryota</taxon>
        <taxon>Viridiplantae</taxon>
        <taxon>Streptophyta</taxon>
        <taxon>Embryophyta</taxon>
        <taxon>Tracheophyta</taxon>
        <taxon>Spermatophyta</taxon>
        <taxon>Magnoliopsida</taxon>
        <taxon>Liliopsida</taxon>
        <taxon>Poales</taxon>
        <taxon>Bromeliaceae</taxon>
        <taxon>Bromelioideae</taxon>
        <taxon>Ananas</taxon>
    </lineage>
</organism>
<feature type="non-terminal residue" evidence="3">
    <location>
        <position position="1"/>
    </location>
</feature>
<proteinExistence type="inferred from homology"/>
<feature type="domain" description="Peptidase C1A papain C-terminal" evidence="2">
    <location>
        <begin position="1"/>
        <end position="155"/>
    </location>
</feature>
<comment type="similarity">
    <text evidence="1">Belongs to the peptidase C1 family.</text>
</comment>
<protein>
    <submittedName>
        <fullName evidence="3">Thiol protease</fullName>
    </submittedName>
</protein>
<dbReference type="Proteomes" id="UP000092600">
    <property type="component" value="Unassembled WGS sequence"/>
</dbReference>
<dbReference type="PANTHER" id="PTHR12411">
    <property type="entry name" value="CYSTEINE PROTEASE FAMILY C1-RELATED"/>
    <property type="match status" value="1"/>
</dbReference>
<comment type="caution">
    <text evidence="3">The sequence shown here is derived from an EMBL/GenBank/DDBJ whole genome shotgun (WGS) entry which is preliminary data.</text>
</comment>
<dbReference type="GO" id="GO:0006508">
    <property type="term" value="P:proteolysis"/>
    <property type="evidence" value="ECO:0007669"/>
    <property type="project" value="UniProtKB-KW"/>
</dbReference>
<keyword evidence="3" id="KW-0378">Hydrolase</keyword>
<dbReference type="GO" id="GO:0008234">
    <property type="term" value="F:cysteine-type peptidase activity"/>
    <property type="evidence" value="ECO:0007669"/>
    <property type="project" value="InterPro"/>
</dbReference>
<dbReference type="SUPFAM" id="SSF54001">
    <property type="entry name" value="Cysteine proteinases"/>
    <property type="match status" value="1"/>
</dbReference>
<dbReference type="Pfam" id="PF00112">
    <property type="entry name" value="Peptidase_C1"/>
    <property type="match status" value="1"/>
</dbReference>
<dbReference type="InterPro" id="IPR038765">
    <property type="entry name" value="Papain-like_cys_pep_sf"/>
</dbReference>
<name>A0A199VVR0_ANACO</name>
<evidence type="ECO:0000256" key="1">
    <source>
        <dbReference type="ARBA" id="ARBA00008455"/>
    </source>
</evidence>
<evidence type="ECO:0000259" key="2">
    <source>
        <dbReference type="SMART" id="SM00645"/>
    </source>
</evidence>
<evidence type="ECO:0000313" key="4">
    <source>
        <dbReference type="Proteomes" id="UP000092600"/>
    </source>
</evidence>
<gene>
    <name evidence="3" type="ORF">ACMD2_23081</name>
</gene>
<dbReference type="AlphaFoldDB" id="A0A199VVR0"/>